<evidence type="ECO:0000256" key="9">
    <source>
        <dbReference type="ARBA" id="ARBA00023136"/>
    </source>
</evidence>
<dbReference type="EMBL" id="CP049740">
    <property type="protein sequence ID" value="QII81970.1"/>
    <property type="molecule type" value="Genomic_DNA"/>
</dbReference>
<keyword evidence="13" id="KW-1185">Reference proteome</keyword>
<dbReference type="GO" id="GO:0006935">
    <property type="term" value="P:chemotaxis"/>
    <property type="evidence" value="ECO:0007669"/>
    <property type="project" value="UniProtKB-KW"/>
</dbReference>
<evidence type="ECO:0000256" key="3">
    <source>
        <dbReference type="ARBA" id="ARBA00020392"/>
    </source>
</evidence>
<evidence type="ECO:0000256" key="11">
    <source>
        <dbReference type="SAM" id="Coils"/>
    </source>
</evidence>
<dbReference type="InterPro" id="IPR012823">
    <property type="entry name" value="Flagell_FliJ"/>
</dbReference>
<dbReference type="GO" id="GO:0044781">
    <property type="term" value="P:bacterial-type flagellum organization"/>
    <property type="evidence" value="ECO:0007669"/>
    <property type="project" value="UniProtKB-KW"/>
</dbReference>
<evidence type="ECO:0000313" key="12">
    <source>
        <dbReference type="EMBL" id="QII81970.1"/>
    </source>
</evidence>
<name>A0A6G7K9P3_9LACT</name>
<evidence type="ECO:0000256" key="1">
    <source>
        <dbReference type="ARBA" id="ARBA00004413"/>
    </source>
</evidence>
<evidence type="ECO:0000256" key="8">
    <source>
        <dbReference type="ARBA" id="ARBA00022927"/>
    </source>
</evidence>
<keyword evidence="6" id="KW-0145">Chemotaxis</keyword>
<feature type="coiled-coil region" evidence="11">
    <location>
        <begin position="77"/>
        <end position="129"/>
    </location>
</feature>
<evidence type="ECO:0000313" key="13">
    <source>
        <dbReference type="Proteomes" id="UP000501451"/>
    </source>
</evidence>
<dbReference type="GO" id="GO:0015031">
    <property type="term" value="P:protein transport"/>
    <property type="evidence" value="ECO:0007669"/>
    <property type="project" value="UniProtKB-KW"/>
</dbReference>
<evidence type="ECO:0000256" key="10">
    <source>
        <dbReference type="ARBA" id="ARBA00023225"/>
    </source>
</evidence>
<keyword evidence="10" id="KW-1006">Bacterial flagellum protein export</keyword>
<comment type="similarity">
    <text evidence="2">Belongs to the FliJ family.</text>
</comment>
<evidence type="ECO:0000256" key="5">
    <source>
        <dbReference type="ARBA" id="ARBA00022475"/>
    </source>
</evidence>
<reference evidence="12 13" key="1">
    <citation type="journal article" date="2017" name="Int. J. Syst. Evol. Microbiol.">
        <title>Jeotgalibaca porci sp. nov. and Jeotgalibaca arthritidis sp. nov., isolated from pigs, and emended description of the genus Jeotgalibaca.</title>
        <authorList>
            <person name="Zamora L."/>
            <person name="Perez-Sancho M."/>
            <person name="Dominguez L."/>
            <person name="Fernandez-Garayzabal J.F."/>
            <person name="Vela A.I."/>
        </authorList>
    </citation>
    <scope>NUCLEOTIDE SEQUENCE [LARGE SCALE GENOMIC DNA]</scope>
    <source>
        <strain evidence="12 13">CECT 9157</strain>
    </source>
</reference>
<keyword evidence="5" id="KW-1003">Cell membrane</keyword>
<keyword evidence="12" id="KW-0966">Cell projection</keyword>
<keyword evidence="4" id="KW-0813">Transport</keyword>
<keyword evidence="9" id="KW-0472">Membrane</keyword>
<dbReference type="KEGG" id="jar:G7057_05565"/>
<proteinExistence type="inferred from homology"/>
<gene>
    <name evidence="12" type="primary">fliJ</name>
    <name evidence="12" type="ORF">G7057_05565</name>
</gene>
<organism evidence="12 13">
    <name type="scientific">Jeotgalibaca arthritidis</name>
    <dbReference type="NCBI Taxonomy" id="1868794"/>
    <lineage>
        <taxon>Bacteria</taxon>
        <taxon>Bacillati</taxon>
        <taxon>Bacillota</taxon>
        <taxon>Bacilli</taxon>
        <taxon>Lactobacillales</taxon>
        <taxon>Carnobacteriaceae</taxon>
        <taxon>Jeotgalibaca</taxon>
    </lineage>
</organism>
<dbReference type="NCBIfam" id="TIGR02473">
    <property type="entry name" value="flagell_FliJ"/>
    <property type="match status" value="1"/>
</dbReference>
<evidence type="ECO:0000256" key="4">
    <source>
        <dbReference type="ARBA" id="ARBA00022448"/>
    </source>
</evidence>
<sequence length="144" mass="17286">MASHTFSMEKILGWRFDQEDEARLQVANLKEKWDRENQHLQSLIQENIKVKNDNLKNTHIQTLRYNDYYKMVIDEKIIQQKNLMDATQAQISKANEQLLEAHKNRKAMEKLKEKELTAAEEEMKRIEQMQLDEFATMSYKQRVL</sequence>
<keyword evidence="8" id="KW-0653">Protein transport</keyword>
<protein>
    <recommendedName>
        <fullName evidence="3">Flagellar FliJ protein</fullName>
    </recommendedName>
</protein>
<dbReference type="RefSeq" id="WP_166161914.1">
    <property type="nucleotide sequence ID" value="NZ_CP049740.1"/>
</dbReference>
<dbReference type="AlphaFoldDB" id="A0A6G7K9P3"/>
<keyword evidence="12" id="KW-0282">Flagellum</keyword>
<evidence type="ECO:0000256" key="7">
    <source>
        <dbReference type="ARBA" id="ARBA00022795"/>
    </source>
</evidence>
<dbReference type="InterPro" id="IPR053716">
    <property type="entry name" value="Flag_assembly_chemotaxis_eff"/>
</dbReference>
<dbReference type="Pfam" id="PF02050">
    <property type="entry name" value="FliJ"/>
    <property type="match status" value="1"/>
</dbReference>
<dbReference type="GO" id="GO:0071973">
    <property type="term" value="P:bacterial-type flagellum-dependent cell motility"/>
    <property type="evidence" value="ECO:0007669"/>
    <property type="project" value="InterPro"/>
</dbReference>
<keyword evidence="11" id="KW-0175">Coiled coil</keyword>
<dbReference type="Proteomes" id="UP000501451">
    <property type="component" value="Chromosome"/>
</dbReference>
<evidence type="ECO:0000256" key="2">
    <source>
        <dbReference type="ARBA" id="ARBA00010004"/>
    </source>
</evidence>
<evidence type="ECO:0000256" key="6">
    <source>
        <dbReference type="ARBA" id="ARBA00022500"/>
    </source>
</evidence>
<keyword evidence="12" id="KW-0969">Cilium</keyword>
<dbReference type="GO" id="GO:0009288">
    <property type="term" value="C:bacterial-type flagellum"/>
    <property type="evidence" value="ECO:0007669"/>
    <property type="project" value="InterPro"/>
</dbReference>
<comment type="subcellular location">
    <subcellularLocation>
        <location evidence="1">Cell membrane</location>
        <topology evidence="1">Peripheral membrane protein</topology>
        <orientation evidence="1">Cytoplasmic side</orientation>
    </subcellularLocation>
</comment>
<keyword evidence="7" id="KW-1005">Bacterial flagellum biogenesis</keyword>
<accession>A0A6G7K9P3</accession>
<dbReference type="GO" id="GO:0005886">
    <property type="term" value="C:plasma membrane"/>
    <property type="evidence" value="ECO:0007669"/>
    <property type="project" value="UniProtKB-SubCell"/>
</dbReference>
<dbReference type="Gene3D" id="1.10.287.1700">
    <property type="match status" value="1"/>
</dbReference>